<dbReference type="InterPro" id="IPR050884">
    <property type="entry name" value="CNP_phosphodiesterase-III"/>
</dbReference>
<dbReference type="PANTHER" id="PTHR42988:SF2">
    <property type="entry name" value="CYCLIC NUCLEOTIDE PHOSPHODIESTERASE CBUA0032-RELATED"/>
    <property type="match status" value="1"/>
</dbReference>
<protein>
    <submittedName>
        <fullName evidence="6">Metallophosphoesterase family protein</fullName>
        <ecNumber evidence="6">3.1.-.-</ecNumber>
    </submittedName>
</protein>
<dbReference type="EMBL" id="JBHULN010000004">
    <property type="protein sequence ID" value="MFD2570755.1"/>
    <property type="molecule type" value="Genomic_DNA"/>
</dbReference>
<evidence type="ECO:0000313" key="6">
    <source>
        <dbReference type="EMBL" id="MFD2570755.1"/>
    </source>
</evidence>
<comment type="caution">
    <text evidence="6">The sequence shown here is derived from an EMBL/GenBank/DDBJ whole genome shotgun (WGS) entry which is preliminary data.</text>
</comment>
<dbReference type="InterPro" id="IPR004843">
    <property type="entry name" value="Calcineurin-like_PHP"/>
</dbReference>
<feature type="domain" description="Calcineurin-like phosphoesterase" evidence="5">
    <location>
        <begin position="1"/>
        <end position="189"/>
    </location>
</feature>
<evidence type="ECO:0000256" key="3">
    <source>
        <dbReference type="ARBA" id="ARBA00023004"/>
    </source>
</evidence>
<dbReference type="Gene3D" id="3.60.21.10">
    <property type="match status" value="1"/>
</dbReference>
<gene>
    <name evidence="6" type="ORF">ACFSUS_08940</name>
</gene>
<comment type="similarity">
    <text evidence="4">Belongs to the cyclic nucleotide phosphodiesterase class-III family.</text>
</comment>
<keyword evidence="7" id="KW-1185">Reference proteome</keyword>
<accession>A0ABW5M156</accession>
<evidence type="ECO:0000256" key="4">
    <source>
        <dbReference type="ARBA" id="ARBA00025742"/>
    </source>
</evidence>
<name>A0ABW5M156_9BACT</name>
<proteinExistence type="inferred from homology"/>
<dbReference type="EC" id="3.1.-.-" evidence="6"/>
<evidence type="ECO:0000256" key="1">
    <source>
        <dbReference type="ARBA" id="ARBA00022723"/>
    </source>
</evidence>
<keyword evidence="3" id="KW-0408">Iron</keyword>
<organism evidence="6 7">
    <name type="scientific">Spirosoma soli</name>
    <dbReference type="NCBI Taxonomy" id="1770529"/>
    <lineage>
        <taxon>Bacteria</taxon>
        <taxon>Pseudomonadati</taxon>
        <taxon>Bacteroidota</taxon>
        <taxon>Cytophagia</taxon>
        <taxon>Cytophagales</taxon>
        <taxon>Cytophagaceae</taxon>
        <taxon>Spirosoma</taxon>
    </lineage>
</organism>
<sequence>MRIAFITDLHIGGPDEKPQGVDVRQNFLNALAYINELKPACLVIGGDICSTVGDELIYKWVKEQLDRLSYPYCLIAGNHDDSVMLANAFNLTHHLHGTELYYALPLEGRPALFLDTSTGELSPAQWTWLQQYVVALRDNNLLIFMHHPPILADVTYMDAHYRFRQSEEFLKLIKDLPCHVTVVCGHYHVEKVVQRGNLLVLITPSTFFQMKHDPATMVFDNYYVGIRELNLTTHGTNSTIHYLV</sequence>
<dbReference type="InterPro" id="IPR029052">
    <property type="entry name" value="Metallo-depent_PP-like"/>
</dbReference>
<dbReference type="SUPFAM" id="SSF56300">
    <property type="entry name" value="Metallo-dependent phosphatases"/>
    <property type="match status" value="1"/>
</dbReference>
<keyword evidence="1" id="KW-0479">Metal-binding</keyword>
<evidence type="ECO:0000259" key="5">
    <source>
        <dbReference type="Pfam" id="PF00149"/>
    </source>
</evidence>
<keyword evidence="2 6" id="KW-0378">Hydrolase</keyword>
<dbReference type="Proteomes" id="UP001597469">
    <property type="component" value="Unassembled WGS sequence"/>
</dbReference>
<dbReference type="GO" id="GO:0016787">
    <property type="term" value="F:hydrolase activity"/>
    <property type="evidence" value="ECO:0007669"/>
    <property type="project" value="UniProtKB-KW"/>
</dbReference>
<reference evidence="7" key="1">
    <citation type="journal article" date="2019" name="Int. J. Syst. Evol. Microbiol.">
        <title>The Global Catalogue of Microorganisms (GCM) 10K type strain sequencing project: providing services to taxonomists for standard genome sequencing and annotation.</title>
        <authorList>
            <consortium name="The Broad Institute Genomics Platform"/>
            <consortium name="The Broad Institute Genome Sequencing Center for Infectious Disease"/>
            <person name="Wu L."/>
            <person name="Ma J."/>
        </authorList>
    </citation>
    <scope>NUCLEOTIDE SEQUENCE [LARGE SCALE GENOMIC DNA]</scope>
    <source>
        <strain evidence="7">KCTC 42805</strain>
    </source>
</reference>
<dbReference type="RefSeq" id="WP_381521700.1">
    <property type="nucleotide sequence ID" value="NZ_JBHULN010000004.1"/>
</dbReference>
<evidence type="ECO:0000313" key="7">
    <source>
        <dbReference type="Proteomes" id="UP001597469"/>
    </source>
</evidence>
<dbReference type="Pfam" id="PF00149">
    <property type="entry name" value="Metallophos"/>
    <property type="match status" value="1"/>
</dbReference>
<evidence type="ECO:0000256" key="2">
    <source>
        <dbReference type="ARBA" id="ARBA00022801"/>
    </source>
</evidence>
<dbReference type="PANTHER" id="PTHR42988">
    <property type="entry name" value="PHOSPHOHYDROLASE"/>
    <property type="match status" value="1"/>
</dbReference>